<comment type="caution">
    <text evidence="8">The sequence shown here is derived from an EMBL/GenBank/DDBJ whole genome shotgun (WGS) entry which is preliminary data.</text>
</comment>
<evidence type="ECO:0000256" key="1">
    <source>
        <dbReference type="ARBA" id="ARBA00022741"/>
    </source>
</evidence>
<name>A0A7Z6MV49_PSEFL</name>
<dbReference type="Pfam" id="PF00580">
    <property type="entry name" value="UvrD-helicase"/>
    <property type="match status" value="1"/>
</dbReference>
<evidence type="ECO:0000313" key="9">
    <source>
        <dbReference type="Proteomes" id="UP000255541"/>
    </source>
</evidence>
<dbReference type="EMBL" id="QRBA01000012">
    <property type="protein sequence ID" value="RDS89206.1"/>
    <property type="molecule type" value="Genomic_DNA"/>
</dbReference>
<keyword evidence="2 6" id="KW-0378">Hydrolase</keyword>
<evidence type="ECO:0000256" key="5">
    <source>
        <dbReference type="ARBA" id="ARBA00034923"/>
    </source>
</evidence>
<dbReference type="SUPFAM" id="SSF52540">
    <property type="entry name" value="P-loop containing nucleoside triphosphate hydrolases"/>
    <property type="match status" value="1"/>
</dbReference>
<dbReference type="PANTHER" id="PTHR11070:SF2">
    <property type="entry name" value="ATP-DEPENDENT DNA HELICASE SRS2"/>
    <property type="match status" value="1"/>
</dbReference>
<evidence type="ECO:0000256" key="2">
    <source>
        <dbReference type="ARBA" id="ARBA00022801"/>
    </source>
</evidence>
<dbReference type="AlphaFoldDB" id="A0A7Z6MV49"/>
<keyword evidence="4 6" id="KW-0067">ATP-binding</keyword>
<dbReference type="InterPro" id="IPR014016">
    <property type="entry name" value="UvrD-like_ATP-bd"/>
</dbReference>
<organism evidence="8 9">
    <name type="scientific">Pseudomonas fluorescens</name>
    <dbReference type="NCBI Taxonomy" id="294"/>
    <lineage>
        <taxon>Bacteria</taxon>
        <taxon>Pseudomonadati</taxon>
        <taxon>Pseudomonadota</taxon>
        <taxon>Gammaproteobacteria</taxon>
        <taxon>Pseudomonadales</taxon>
        <taxon>Pseudomonadaceae</taxon>
        <taxon>Pseudomonas</taxon>
    </lineage>
</organism>
<evidence type="ECO:0000256" key="6">
    <source>
        <dbReference type="PROSITE-ProRule" id="PRU00560"/>
    </source>
</evidence>
<dbReference type="GO" id="GO:0000725">
    <property type="term" value="P:recombinational repair"/>
    <property type="evidence" value="ECO:0007669"/>
    <property type="project" value="TreeGrafter"/>
</dbReference>
<feature type="domain" description="UvrD-like helicase ATP-binding" evidence="7">
    <location>
        <begin position="4"/>
        <end position="312"/>
    </location>
</feature>
<sequence length="664" mass="76715">MDIKITPFDQVLSCLESETSFLLQGGAGSGKTETLKKLLDHLSRSMPDKKVACITHTNLAANEIKARAGDLHSISTIHSFLNGIIKSYKLDIHKIIHEIFQLDEFVVGEAMEDEKEYKKLEHDRYKKKYEKYADKAYFILGYKEDKVLGKRDYDKGSSTANEALNEKIRHLNGKIKDAINRVPSHKITYNETAFDSLRELSFGHDGLIKVAVSLFRKYPKLRKVLSDKYDYIFVDEYQDTSPDVVKVFLDYVAAGTEVTFGFFGDSMQGIYEDGIGDVDAYVLSGALHKINKEDNFRCSEQVIKFINKLRDDGLEQKVALKKMDGGESESLESRQGRVKLFCAVHTDKPHSSSSSEQKEAYQNKLYRLVEKTQASVDYKTLMLTNKAIASKAGFGRLYEIFNSRFGQSTNENLEKILSACHFLDLYNLYEAFTSNEHWKVIEQVKKSGFLIDSVNDKEILLRSLSSIFDLTVPIHDLIRRAFELKLIKRSEAYDRFIKRKDLFLEQLEGSHRYREFKEAFIGGLNTHSRLSKSGFEIDEYEFRDLERDCKREIFYTNYFGFDLTLKDVICYYDYLGEKTNYITMHKTKGSGIQNVLVVVDEFFWRDYNFKNIFSSKDILSENRKIIYVACSRAIENLICVKLVDEVELSTVSDFFEDVEVLEFD</sequence>
<dbReference type="GO" id="GO:0005524">
    <property type="term" value="F:ATP binding"/>
    <property type="evidence" value="ECO:0007669"/>
    <property type="project" value="UniProtKB-UniRule"/>
</dbReference>
<dbReference type="Proteomes" id="UP000255541">
    <property type="component" value="Unassembled WGS sequence"/>
</dbReference>
<dbReference type="GO" id="GO:0043138">
    <property type="term" value="F:3'-5' DNA helicase activity"/>
    <property type="evidence" value="ECO:0007669"/>
    <property type="project" value="TreeGrafter"/>
</dbReference>
<dbReference type="RefSeq" id="WP_115487889.1">
    <property type="nucleotide sequence ID" value="NZ_QRBA01000012.1"/>
</dbReference>
<reference evidence="8 9" key="1">
    <citation type="submission" date="2018-07" db="EMBL/GenBank/DDBJ databases">
        <title>Draft Genome Sequence of Pseudomonas fluorescens AHK-1 associated with canker disease of kiwifruit.</title>
        <authorList>
            <person name="Wu Z."/>
        </authorList>
    </citation>
    <scope>NUCLEOTIDE SEQUENCE [LARGE SCALE GENOMIC DNA]</scope>
    <source>
        <strain evidence="8 9">AHK-1</strain>
    </source>
</reference>
<dbReference type="Gene3D" id="3.40.50.300">
    <property type="entry name" value="P-loop containing nucleotide triphosphate hydrolases"/>
    <property type="match status" value="3"/>
</dbReference>
<dbReference type="InterPro" id="IPR000212">
    <property type="entry name" value="DNA_helicase_UvrD/REP"/>
</dbReference>
<evidence type="ECO:0000313" key="8">
    <source>
        <dbReference type="EMBL" id="RDS89206.1"/>
    </source>
</evidence>
<dbReference type="PANTHER" id="PTHR11070">
    <property type="entry name" value="UVRD / RECB / PCRA DNA HELICASE FAMILY MEMBER"/>
    <property type="match status" value="1"/>
</dbReference>
<dbReference type="PROSITE" id="PS51198">
    <property type="entry name" value="UVRD_HELICASE_ATP_BIND"/>
    <property type="match status" value="1"/>
</dbReference>
<accession>A0A7Z6MV49</accession>
<dbReference type="InterPro" id="IPR027417">
    <property type="entry name" value="P-loop_NTPase"/>
</dbReference>
<feature type="binding site" evidence="6">
    <location>
        <begin position="25"/>
        <end position="32"/>
    </location>
    <ligand>
        <name>ATP</name>
        <dbReference type="ChEBI" id="CHEBI:30616"/>
    </ligand>
</feature>
<dbReference type="GO" id="GO:0016787">
    <property type="term" value="F:hydrolase activity"/>
    <property type="evidence" value="ECO:0007669"/>
    <property type="project" value="UniProtKB-UniRule"/>
</dbReference>
<protein>
    <recommendedName>
        <fullName evidence="5">DNA 3'-5' helicase II</fullName>
    </recommendedName>
</protein>
<dbReference type="GO" id="GO:0003677">
    <property type="term" value="F:DNA binding"/>
    <property type="evidence" value="ECO:0007669"/>
    <property type="project" value="InterPro"/>
</dbReference>
<proteinExistence type="predicted"/>
<keyword evidence="1 6" id="KW-0547">Nucleotide-binding</keyword>
<keyword evidence="3 6" id="KW-0347">Helicase</keyword>
<evidence type="ECO:0000259" key="7">
    <source>
        <dbReference type="PROSITE" id="PS51198"/>
    </source>
</evidence>
<evidence type="ECO:0000256" key="3">
    <source>
        <dbReference type="ARBA" id="ARBA00022806"/>
    </source>
</evidence>
<gene>
    <name evidence="8" type="ORF">DL347_21700</name>
</gene>
<evidence type="ECO:0000256" key="4">
    <source>
        <dbReference type="ARBA" id="ARBA00022840"/>
    </source>
</evidence>